<dbReference type="InterPro" id="IPR009057">
    <property type="entry name" value="Homeodomain-like_sf"/>
</dbReference>
<organism evidence="6 7">
    <name type="scientific">Corynebacterium amycolatum</name>
    <dbReference type="NCBI Taxonomy" id="43765"/>
    <lineage>
        <taxon>Bacteria</taxon>
        <taxon>Bacillati</taxon>
        <taxon>Actinomycetota</taxon>
        <taxon>Actinomycetes</taxon>
        <taxon>Mycobacteriales</taxon>
        <taxon>Corynebacteriaceae</taxon>
        <taxon>Corynebacterium</taxon>
    </lineage>
</organism>
<dbReference type="Pfam" id="PF00440">
    <property type="entry name" value="TetR_N"/>
    <property type="match status" value="1"/>
</dbReference>
<sequence length="196" mass="21299">MSEFDSTNFQRSAQSTRERIIVAAARHFARKPLRSVPLKEIASDAGVSAPLIIKYFGSKEGLMAELIDFSQFKGTLSRAPFNELGQRMASAILTGQGMAGQSMIPLIVGSLDSEETAKVIAERFNEAIADDLIHRVEEDGPEDISHETAVYRSQMVISLCVGYLVLSDTGLIDETNAPKISVEALGSCLQQIIEHG</sequence>
<keyword evidence="2 4" id="KW-0238">DNA-binding</keyword>
<evidence type="ECO:0000256" key="3">
    <source>
        <dbReference type="ARBA" id="ARBA00023163"/>
    </source>
</evidence>
<evidence type="ECO:0000256" key="4">
    <source>
        <dbReference type="PROSITE-ProRule" id="PRU00335"/>
    </source>
</evidence>
<dbReference type="Proteomes" id="UP001223646">
    <property type="component" value="Unassembled WGS sequence"/>
</dbReference>
<dbReference type="PROSITE" id="PS50977">
    <property type="entry name" value="HTH_TETR_2"/>
    <property type="match status" value="1"/>
</dbReference>
<comment type="caution">
    <text evidence="6">The sequence shown here is derived from an EMBL/GenBank/DDBJ whole genome shotgun (WGS) entry which is preliminary data.</text>
</comment>
<dbReference type="Gene3D" id="1.10.357.10">
    <property type="entry name" value="Tetracycline Repressor, domain 2"/>
    <property type="match status" value="1"/>
</dbReference>
<dbReference type="AlphaFoldDB" id="A0AAW9SU30"/>
<feature type="DNA-binding region" description="H-T-H motif" evidence="4">
    <location>
        <begin position="37"/>
        <end position="56"/>
    </location>
</feature>
<dbReference type="EMBL" id="JASOOY020000011">
    <property type="protein sequence ID" value="MEO3716628.1"/>
    <property type="molecule type" value="Genomic_DNA"/>
</dbReference>
<protein>
    <submittedName>
        <fullName evidence="6">TetR/AcrR family transcriptional regulator</fullName>
    </submittedName>
</protein>
<keyword evidence="3" id="KW-0804">Transcription</keyword>
<feature type="domain" description="HTH tetR-type" evidence="5">
    <location>
        <begin position="14"/>
        <end position="74"/>
    </location>
</feature>
<name>A0AAW9SU30_CORAY</name>
<dbReference type="InterPro" id="IPR050109">
    <property type="entry name" value="HTH-type_TetR-like_transc_reg"/>
</dbReference>
<gene>
    <name evidence="6" type="ORF">QP460_003345</name>
</gene>
<evidence type="ECO:0000313" key="6">
    <source>
        <dbReference type="EMBL" id="MEO3716628.1"/>
    </source>
</evidence>
<accession>A0AAW9SU30</accession>
<evidence type="ECO:0000259" key="5">
    <source>
        <dbReference type="PROSITE" id="PS50977"/>
    </source>
</evidence>
<proteinExistence type="predicted"/>
<dbReference type="SUPFAM" id="SSF46689">
    <property type="entry name" value="Homeodomain-like"/>
    <property type="match status" value="1"/>
</dbReference>
<evidence type="ECO:0000256" key="1">
    <source>
        <dbReference type="ARBA" id="ARBA00023015"/>
    </source>
</evidence>
<dbReference type="PANTHER" id="PTHR30055:SF234">
    <property type="entry name" value="HTH-TYPE TRANSCRIPTIONAL REGULATOR BETI"/>
    <property type="match status" value="1"/>
</dbReference>
<dbReference type="RefSeq" id="WP_070851920.1">
    <property type="nucleotide sequence ID" value="NZ_JAFJMG010000042.1"/>
</dbReference>
<dbReference type="GO" id="GO:0000976">
    <property type="term" value="F:transcription cis-regulatory region binding"/>
    <property type="evidence" value="ECO:0007669"/>
    <property type="project" value="TreeGrafter"/>
</dbReference>
<keyword evidence="1" id="KW-0805">Transcription regulation</keyword>
<dbReference type="PANTHER" id="PTHR30055">
    <property type="entry name" value="HTH-TYPE TRANSCRIPTIONAL REGULATOR RUTR"/>
    <property type="match status" value="1"/>
</dbReference>
<evidence type="ECO:0000256" key="2">
    <source>
        <dbReference type="ARBA" id="ARBA00023125"/>
    </source>
</evidence>
<reference evidence="6" key="1">
    <citation type="submission" date="2023-05" db="EMBL/GenBank/DDBJ databases">
        <authorList>
            <person name="Du J."/>
        </authorList>
    </citation>
    <scope>NUCLEOTIDE SEQUENCE</scope>
    <source>
        <strain evidence="6">UMB1064</strain>
    </source>
</reference>
<dbReference type="GO" id="GO:0003700">
    <property type="term" value="F:DNA-binding transcription factor activity"/>
    <property type="evidence" value="ECO:0007669"/>
    <property type="project" value="TreeGrafter"/>
</dbReference>
<dbReference type="InterPro" id="IPR001647">
    <property type="entry name" value="HTH_TetR"/>
</dbReference>
<reference evidence="6" key="2">
    <citation type="submission" date="2024-05" db="EMBL/GenBank/DDBJ databases">
        <authorList>
            <person name="Wolfe A."/>
        </authorList>
    </citation>
    <scope>NUCLEOTIDE SEQUENCE</scope>
    <source>
        <strain evidence="6">UMB1064</strain>
    </source>
</reference>
<evidence type="ECO:0000313" key="7">
    <source>
        <dbReference type="Proteomes" id="UP001223646"/>
    </source>
</evidence>